<dbReference type="InterPro" id="IPR015424">
    <property type="entry name" value="PyrdxlP-dep_Trfase"/>
</dbReference>
<proteinExistence type="inferred from homology"/>
<dbReference type="RefSeq" id="WP_242163177.1">
    <property type="nucleotide sequence ID" value="NZ_JAJMLW010000001.1"/>
</dbReference>
<dbReference type="Pfam" id="PF00155">
    <property type="entry name" value="Aminotran_1_2"/>
    <property type="match status" value="1"/>
</dbReference>
<evidence type="ECO:0000313" key="4">
    <source>
        <dbReference type="Proteomes" id="UP001430755"/>
    </source>
</evidence>
<feature type="domain" description="Aminotransferase class I/classII large" evidence="2">
    <location>
        <begin position="36"/>
        <end position="379"/>
    </location>
</feature>
<accession>A0ABS9WED8</accession>
<dbReference type="PROSITE" id="PS00105">
    <property type="entry name" value="AA_TRANSFER_CLASS_1"/>
    <property type="match status" value="1"/>
</dbReference>
<comment type="caution">
    <text evidence="3">The sequence shown here is derived from an EMBL/GenBank/DDBJ whole genome shotgun (WGS) entry which is preliminary data.</text>
</comment>
<protein>
    <recommendedName>
        <fullName evidence="1">Aminotransferase</fullName>
        <ecNumber evidence="1">2.6.1.-</ecNumber>
    </recommendedName>
</protein>
<dbReference type="GO" id="GO:0008483">
    <property type="term" value="F:transaminase activity"/>
    <property type="evidence" value="ECO:0007669"/>
    <property type="project" value="UniProtKB-KW"/>
</dbReference>
<dbReference type="InterPro" id="IPR004839">
    <property type="entry name" value="Aminotransferase_I/II_large"/>
</dbReference>
<dbReference type="PRINTS" id="PR00753">
    <property type="entry name" value="ACCSYNTHASE"/>
</dbReference>
<dbReference type="CDD" id="cd00609">
    <property type="entry name" value="AAT_like"/>
    <property type="match status" value="1"/>
</dbReference>
<dbReference type="NCBIfam" id="NF005305">
    <property type="entry name" value="PRK06836.1"/>
    <property type="match status" value="1"/>
</dbReference>
<dbReference type="EC" id="2.6.1.-" evidence="1"/>
<comment type="cofactor">
    <cofactor evidence="1">
        <name>pyridoxal 5'-phosphate</name>
        <dbReference type="ChEBI" id="CHEBI:597326"/>
    </cofactor>
</comment>
<dbReference type="Gene3D" id="3.40.640.10">
    <property type="entry name" value="Type I PLP-dependent aspartate aminotransferase-like (Major domain)"/>
    <property type="match status" value="1"/>
</dbReference>
<dbReference type="SUPFAM" id="SSF53383">
    <property type="entry name" value="PLP-dependent transferases"/>
    <property type="match status" value="1"/>
</dbReference>
<name>A0ABS9WED8_9ACTN</name>
<keyword evidence="4" id="KW-1185">Reference proteome</keyword>
<dbReference type="InterPro" id="IPR015421">
    <property type="entry name" value="PyrdxlP-dep_Trfase_major"/>
</dbReference>
<evidence type="ECO:0000313" key="3">
    <source>
        <dbReference type="EMBL" id="MCI2241227.1"/>
    </source>
</evidence>
<comment type="similarity">
    <text evidence="1">Belongs to the class-I pyridoxal-phosphate-dependent aminotransferase family.</text>
</comment>
<gene>
    <name evidence="3" type="ORF">LPT13_02525</name>
</gene>
<evidence type="ECO:0000259" key="2">
    <source>
        <dbReference type="Pfam" id="PF00155"/>
    </source>
</evidence>
<evidence type="ECO:0000256" key="1">
    <source>
        <dbReference type="RuleBase" id="RU000481"/>
    </source>
</evidence>
<dbReference type="EMBL" id="JAJMLW010000001">
    <property type="protein sequence ID" value="MCI2241227.1"/>
    <property type="molecule type" value="Genomic_DNA"/>
</dbReference>
<dbReference type="PANTHER" id="PTHR42691">
    <property type="entry name" value="ASPARTATE AMINOTRANSFERASE YHDR-RELATED"/>
    <property type="match status" value="1"/>
</dbReference>
<dbReference type="PANTHER" id="PTHR42691:SF1">
    <property type="entry name" value="ASPARTATE AMINOTRANSFERASE YHDR-RELATED"/>
    <property type="match status" value="1"/>
</dbReference>
<keyword evidence="1 3" id="KW-0808">Transferase</keyword>
<dbReference type="Proteomes" id="UP001430755">
    <property type="component" value="Unassembled WGS sequence"/>
</dbReference>
<organism evidence="3 4">
    <name type="scientific">Adlercreutzia faecimuris</name>
    <dbReference type="NCBI Taxonomy" id="2897341"/>
    <lineage>
        <taxon>Bacteria</taxon>
        <taxon>Bacillati</taxon>
        <taxon>Actinomycetota</taxon>
        <taxon>Coriobacteriia</taxon>
        <taxon>Eggerthellales</taxon>
        <taxon>Eggerthellaceae</taxon>
        <taxon>Adlercreutzia</taxon>
    </lineage>
</organism>
<dbReference type="InterPro" id="IPR004838">
    <property type="entry name" value="NHTrfase_class1_PyrdxlP-BS"/>
</dbReference>
<sequence length="393" mass="42356">MINQAMYALGDEPSAIRELFAYGLARKAEVGADNVFDYSIGNPSVPAPAIVRDTIIELMDEDPVALHGYTPAAGDPAVKQVIADYIAERYGVPATPGNLYLTAGAAAGLAITISALTVPGDEVIVISPYFPEYKTWIDMAGCAIVEVPAHVPSFQIDADAVAAAITERTSAVIINSPNNPVGAVYTRETLEALARVLTAKEEELGRPIYLISDEPYREITYGAEVPYVPCLYPRTVVCYSYSKALSLPGERIGYIYVSDLMPDAAEVSCAVAGAGRALGYICAPVLLQRVIAKCVAEPSDVAAYAENRRILTEGLSALGYEYVEPDGAFYLWVKALEDDAQAFSDRAKEFELLLVPSDSFGVGGWVRLSYCIARDTIERSMPAFAQLMESYRG</sequence>
<keyword evidence="1 3" id="KW-0032">Aminotransferase</keyword>
<reference evidence="3" key="1">
    <citation type="submission" date="2021-11" db="EMBL/GenBank/DDBJ databases">
        <title>A Novel Adlercreutzia Species, isolated from a Allomyrina dichotoma larva feces.</title>
        <authorList>
            <person name="Suh M.K."/>
        </authorList>
    </citation>
    <scope>NUCLEOTIDE SEQUENCE</scope>
    <source>
        <strain evidence="3">JBNU-10</strain>
    </source>
</reference>